<dbReference type="InterPro" id="IPR013762">
    <property type="entry name" value="Integrase-like_cat_sf"/>
</dbReference>
<dbReference type="Proteomes" id="UP000271227">
    <property type="component" value="Unassembled WGS sequence"/>
</dbReference>
<keyword evidence="10" id="KW-1185">Reference proteome</keyword>
<evidence type="ECO:0000313" key="9">
    <source>
        <dbReference type="EMBL" id="RMB05036.1"/>
    </source>
</evidence>
<dbReference type="FunCoup" id="A0A3M0CE65">
    <property type="interactions" value="46"/>
</dbReference>
<dbReference type="GO" id="GO:0003677">
    <property type="term" value="F:DNA binding"/>
    <property type="evidence" value="ECO:0007669"/>
    <property type="project" value="UniProtKB-UniRule"/>
</dbReference>
<proteinExistence type="inferred from homology"/>
<dbReference type="PANTHER" id="PTHR30629">
    <property type="entry name" value="PROPHAGE INTEGRASE"/>
    <property type="match status" value="1"/>
</dbReference>
<evidence type="ECO:0000256" key="2">
    <source>
        <dbReference type="ARBA" id="ARBA00022908"/>
    </source>
</evidence>
<gene>
    <name evidence="9" type="ORF">BXY39_2615</name>
</gene>
<comment type="caution">
    <text evidence="9">The sequence shown here is derived from an EMBL/GenBank/DDBJ whole genome shotgun (WGS) entry which is preliminary data.</text>
</comment>
<feature type="compositionally biased region" description="Basic and acidic residues" evidence="6">
    <location>
        <begin position="64"/>
        <end position="86"/>
    </location>
</feature>
<dbReference type="InterPro" id="IPR025166">
    <property type="entry name" value="Integrase_DNA_bind_dom"/>
</dbReference>
<dbReference type="GO" id="GO:0006310">
    <property type="term" value="P:DNA recombination"/>
    <property type="evidence" value="ECO:0007669"/>
    <property type="project" value="UniProtKB-KW"/>
</dbReference>
<dbReference type="Gene3D" id="1.10.443.10">
    <property type="entry name" value="Intergrase catalytic core"/>
    <property type="match status" value="1"/>
</dbReference>
<comment type="similarity">
    <text evidence="1">Belongs to the 'phage' integrase family.</text>
</comment>
<dbReference type="EMBL" id="REFR01000012">
    <property type="protein sequence ID" value="RMB05036.1"/>
    <property type="molecule type" value="Genomic_DNA"/>
</dbReference>
<keyword evidence="2" id="KW-0229">DNA integration</keyword>
<dbReference type="InterPro" id="IPR038488">
    <property type="entry name" value="Integrase_DNA-bd_sf"/>
</dbReference>
<protein>
    <submittedName>
        <fullName evidence="9">Integrase</fullName>
    </submittedName>
</protein>
<dbReference type="PROSITE" id="PS51898">
    <property type="entry name" value="TYR_RECOMBINASE"/>
    <property type="match status" value="1"/>
</dbReference>
<dbReference type="InterPro" id="IPR053876">
    <property type="entry name" value="Phage_int_M"/>
</dbReference>
<dbReference type="AlphaFoldDB" id="A0A3M0CE65"/>
<dbReference type="RefSeq" id="WP_121939281.1">
    <property type="nucleotide sequence ID" value="NZ_REFR01000012.1"/>
</dbReference>
<feature type="domain" description="Tyr recombinase" evidence="7">
    <location>
        <begin position="203"/>
        <end position="386"/>
    </location>
</feature>
<evidence type="ECO:0000256" key="1">
    <source>
        <dbReference type="ARBA" id="ARBA00008857"/>
    </source>
</evidence>
<accession>A0A3M0CE65</accession>
<dbReference type="SUPFAM" id="SSF56349">
    <property type="entry name" value="DNA breaking-rejoining enzymes"/>
    <property type="match status" value="1"/>
</dbReference>
<dbReference type="InterPro" id="IPR010998">
    <property type="entry name" value="Integrase_recombinase_N"/>
</dbReference>
<keyword evidence="3 5" id="KW-0238">DNA-binding</keyword>
<dbReference type="PROSITE" id="PS51900">
    <property type="entry name" value="CB"/>
    <property type="match status" value="1"/>
</dbReference>
<dbReference type="InterPro" id="IPR044068">
    <property type="entry name" value="CB"/>
</dbReference>
<dbReference type="InterPro" id="IPR050808">
    <property type="entry name" value="Phage_Integrase"/>
</dbReference>
<dbReference type="PANTHER" id="PTHR30629:SF2">
    <property type="entry name" value="PROPHAGE INTEGRASE INTS-RELATED"/>
    <property type="match status" value="1"/>
</dbReference>
<evidence type="ECO:0000256" key="4">
    <source>
        <dbReference type="ARBA" id="ARBA00023172"/>
    </source>
</evidence>
<dbReference type="OrthoDB" id="9795573at2"/>
<name>A0A3M0CE65_9PROT</name>
<dbReference type="InParanoid" id="A0A3M0CE65"/>
<dbReference type="GO" id="GO:0015074">
    <property type="term" value="P:DNA integration"/>
    <property type="evidence" value="ECO:0007669"/>
    <property type="project" value="UniProtKB-KW"/>
</dbReference>
<feature type="domain" description="Core-binding (CB)" evidence="8">
    <location>
        <begin position="98"/>
        <end position="179"/>
    </location>
</feature>
<evidence type="ECO:0000256" key="6">
    <source>
        <dbReference type="SAM" id="MobiDB-lite"/>
    </source>
</evidence>
<reference evidence="9 10" key="1">
    <citation type="submission" date="2018-10" db="EMBL/GenBank/DDBJ databases">
        <title>Genomic Encyclopedia of Archaeal and Bacterial Type Strains, Phase II (KMG-II): from individual species to whole genera.</title>
        <authorList>
            <person name="Goeker M."/>
        </authorList>
    </citation>
    <scope>NUCLEOTIDE SEQUENCE [LARGE SCALE GENOMIC DNA]</scope>
    <source>
        <strain evidence="9 10">DSM 25217</strain>
    </source>
</reference>
<feature type="region of interest" description="Disordered" evidence="6">
    <location>
        <begin position="64"/>
        <end position="94"/>
    </location>
</feature>
<dbReference type="Pfam" id="PF22022">
    <property type="entry name" value="Phage_int_M"/>
    <property type="match status" value="1"/>
</dbReference>
<evidence type="ECO:0000259" key="8">
    <source>
        <dbReference type="PROSITE" id="PS51900"/>
    </source>
</evidence>
<organism evidence="9 10">
    <name type="scientific">Eilatimonas milleporae</name>
    <dbReference type="NCBI Taxonomy" id="911205"/>
    <lineage>
        <taxon>Bacteria</taxon>
        <taxon>Pseudomonadati</taxon>
        <taxon>Pseudomonadota</taxon>
        <taxon>Alphaproteobacteria</taxon>
        <taxon>Kordiimonadales</taxon>
        <taxon>Kordiimonadaceae</taxon>
        <taxon>Eilatimonas</taxon>
    </lineage>
</organism>
<evidence type="ECO:0000313" key="10">
    <source>
        <dbReference type="Proteomes" id="UP000271227"/>
    </source>
</evidence>
<evidence type="ECO:0000256" key="3">
    <source>
        <dbReference type="ARBA" id="ARBA00023125"/>
    </source>
</evidence>
<dbReference type="Pfam" id="PF00589">
    <property type="entry name" value="Phage_integrase"/>
    <property type="match status" value="1"/>
</dbReference>
<dbReference type="InterPro" id="IPR002104">
    <property type="entry name" value="Integrase_catalytic"/>
</dbReference>
<dbReference type="Gene3D" id="3.30.160.390">
    <property type="entry name" value="Integrase, DNA-binding domain"/>
    <property type="match status" value="1"/>
</dbReference>
<dbReference type="Gene3D" id="1.10.150.130">
    <property type="match status" value="1"/>
</dbReference>
<evidence type="ECO:0000259" key="7">
    <source>
        <dbReference type="PROSITE" id="PS51898"/>
    </source>
</evidence>
<dbReference type="Pfam" id="PF13356">
    <property type="entry name" value="Arm-DNA-bind_3"/>
    <property type="match status" value="1"/>
</dbReference>
<sequence length="396" mass="45804">MTLTDRAIRAAKPKDRPYKLTDTESLYLYVSTSGARLWRMNYQFDQKQRTISYGSYPQVTLAEAREKNRSSRRLLENEIDPMEHRKQEKKTKQLARKNTFDANAKDFVKMLEREGRSEATLNKIEWLMKMVRPHIGDRPISEITAPEALSLLRMVEKADKLETARRLRSTMGRIFRHAIASGHADKDPTAALKGVIATPDVQSHPAITDPKKLGPLLRAIDACDGYKPVRSGLRLLPILFPRPGELRLAHWDEFDLEAMIWCIPAGRMKMRRPHKVPLPHQVLDILEELRTVTGHCDLVFPQIRNQKRSMSDGTMNAALKRIGYTSDEVTPHGFRATAATLLNESGLWHPDAIERQLSHQENNQSRRPYARSEHWDERIRMMQWWADYLDDLKKDV</sequence>
<evidence type="ECO:0000256" key="5">
    <source>
        <dbReference type="PROSITE-ProRule" id="PRU01248"/>
    </source>
</evidence>
<dbReference type="CDD" id="cd00801">
    <property type="entry name" value="INT_P4_C"/>
    <property type="match status" value="1"/>
</dbReference>
<keyword evidence="4" id="KW-0233">DNA recombination</keyword>
<dbReference type="InterPro" id="IPR011010">
    <property type="entry name" value="DNA_brk_join_enz"/>
</dbReference>